<accession>A0A517R8D5</accession>
<dbReference type="AlphaFoldDB" id="A0A517R8D5"/>
<dbReference type="KEGG" id="gaz:Pan241w_02150"/>
<reference evidence="2 3" key="1">
    <citation type="submission" date="2019-02" db="EMBL/GenBank/DDBJ databases">
        <title>Deep-cultivation of Planctomycetes and their phenomic and genomic characterization uncovers novel biology.</title>
        <authorList>
            <person name="Wiegand S."/>
            <person name="Jogler M."/>
            <person name="Boedeker C."/>
            <person name="Pinto D."/>
            <person name="Vollmers J."/>
            <person name="Rivas-Marin E."/>
            <person name="Kohn T."/>
            <person name="Peeters S.H."/>
            <person name="Heuer A."/>
            <person name="Rast P."/>
            <person name="Oberbeckmann S."/>
            <person name="Bunk B."/>
            <person name="Jeske O."/>
            <person name="Meyerdierks A."/>
            <person name="Storesund J.E."/>
            <person name="Kallscheuer N."/>
            <person name="Luecker S."/>
            <person name="Lage O.M."/>
            <person name="Pohl T."/>
            <person name="Merkel B.J."/>
            <person name="Hornburger P."/>
            <person name="Mueller R.-W."/>
            <person name="Bruemmer F."/>
            <person name="Labrenz M."/>
            <person name="Spormann A.M."/>
            <person name="Op den Camp H."/>
            <person name="Overmann J."/>
            <person name="Amann R."/>
            <person name="Jetten M.S.M."/>
            <person name="Mascher T."/>
            <person name="Medema M.H."/>
            <person name="Devos D.P."/>
            <person name="Kaster A.-K."/>
            <person name="Ovreas L."/>
            <person name="Rohde M."/>
            <person name="Galperin M.Y."/>
            <person name="Jogler C."/>
        </authorList>
    </citation>
    <scope>NUCLEOTIDE SEQUENCE [LARGE SCALE GENOMIC DNA]</scope>
    <source>
        <strain evidence="2 3">Pan241w</strain>
    </source>
</reference>
<sequence length="208" mass="24537">MAKKVRKKTKQEMADPVFRKRVSSQSEVLLRAYAECEKLSPSRLQFIYDLTGGGWISRFENLDDDAAFEKESRRWTKLRREFLNTVEKPREIHCFTCLYNADEGIKPLIRMMKHPSCDAGSALRMFWVYDPVYYSDYRTISECPDNEGQDVMRMLRAIKRRFKQSDFKTRKFYFDPEPWLQADHVDLEALQLPDAMLTAIPKSSRGVK</sequence>
<organism evidence="2 3">
    <name type="scientific">Gimesia alba</name>
    <dbReference type="NCBI Taxonomy" id="2527973"/>
    <lineage>
        <taxon>Bacteria</taxon>
        <taxon>Pseudomonadati</taxon>
        <taxon>Planctomycetota</taxon>
        <taxon>Planctomycetia</taxon>
        <taxon>Planctomycetales</taxon>
        <taxon>Planctomycetaceae</taxon>
        <taxon>Gimesia</taxon>
    </lineage>
</organism>
<dbReference type="OrthoDB" id="269804at2"/>
<evidence type="ECO:0000313" key="2">
    <source>
        <dbReference type="EMBL" id="QDT40159.1"/>
    </source>
</evidence>
<dbReference type="InterPro" id="IPR025369">
    <property type="entry name" value="DUF4274"/>
</dbReference>
<feature type="domain" description="DUF4274" evidence="1">
    <location>
        <begin position="88"/>
        <end position="162"/>
    </location>
</feature>
<evidence type="ECO:0000259" key="1">
    <source>
        <dbReference type="Pfam" id="PF14096"/>
    </source>
</evidence>
<evidence type="ECO:0000313" key="3">
    <source>
        <dbReference type="Proteomes" id="UP000317171"/>
    </source>
</evidence>
<gene>
    <name evidence="2" type="ORF">Pan241w_02150</name>
</gene>
<dbReference type="EMBL" id="CP036269">
    <property type="protein sequence ID" value="QDT40159.1"/>
    <property type="molecule type" value="Genomic_DNA"/>
</dbReference>
<protein>
    <recommendedName>
        <fullName evidence="1">DUF4274 domain-containing protein</fullName>
    </recommendedName>
</protein>
<dbReference type="RefSeq" id="WP_145209637.1">
    <property type="nucleotide sequence ID" value="NZ_CP036269.1"/>
</dbReference>
<keyword evidence="3" id="KW-1185">Reference proteome</keyword>
<name>A0A517R8D5_9PLAN</name>
<dbReference type="Pfam" id="PF14096">
    <property type="entry name" value="DUF4274"/>
    <property type="match status" value="1"/>
</dbReference>
<proteinExistence type="predicted"/>
<dbReference type="Proteomes" id="UP000317171">
    <property type="component" value="Chromosome"/>
</dbReference>